<evidence type="ECO:0000256" key="6">
    <source>
        <dbReference type="ARBA" id="ARBA00022517"/>
    </source>
</evidence>
<comment type="subunit">
    <text evidence="20">Interacts with CASP10. Interacts with IRF3; RIOK3 probably mediates the interaction of TBK1 with IRF3. Associated with 40S pre-ribosomal particles.</text>
</comment>
<comment type="cofactor">
    <cofactor evidence="1 22">
        <name>Mg(2+)</name>
        <dbReference type="ChEBI" id="CHEBI:18420"/>
    </cofactor>
</comment>
<dbReference type="SUPFAM" id="SSF56112">
    <property type="entry name" value="Protein kinase-like (PK-like)"/>
    <property type="match status" value="1"/>
</dbReference>
<keyword evidence="13 22" id="KW-0418">Kinase</keyword>
<dbReference type="GO" id="GO:0106310">
    <property type="term" value="F:protein serine kinase activity"/>
    <property type="evidence" value="ECO:0007669"/>
    <property type="project" value="RHEA"/>
</dbReference>
<dbReference type="GO" id="GO:0046872">
    <property type="term" value="F:metal ion binding"/>
    <property type="evidence" value="ECO:0007669"/>
    <property type="project" value="UniProtKB-UniRule"/>
</dbReference>
<evidence type="ECO:0000256" key="7">
    <source>
        <dbReference type="ARBA" id="ARBA00022527"/>
    </source>
</evidence>
<reference evidence="24 25" key="1">
    <citation type="submission" date="2017-03" db="EMBL/GenBank/DDBJ databases">
        <title>Genome of the blue death feigning beetle - Asbolus verrucosus.</title>
        <authorList>
            <person name="Rider S.D."/>
        </authorList>
    </citation>
    <scope>NUCLEOTIDE SEQUENCE [LARGE SCALE GENOMIC DNA]</scope>
    <source>
        <strain evidence="24">Butters</strain>
        <tissue evidence="24">Head and leg muscle</tissue>
    </source>
</reference>
<evidence type="ECO:0000256" key="22">
    <source>
        <dbReference type="PIRNR" id="PIRNR038146"/>
    </source>
</evidence>
<organism evidence="24 25">
    <name type="scientific">Asbolus verrucosus</name>
    <name type="common">Desert ironclad beetle</name>
    <dbReference type="NCBI Taxonomy" id="1661398"/>
    <lineage>
        <taxon>Eukaryota</taxon>
        <taxon>Metazoa</taxon>
        <taxon>Ecdysozoa</taxon>
        <taxon>Arthropoda</taxon>
        <taxon>Hexapoda</taxon>
        <taxon>Insecta</taxon>
        <taxon>Pterygota</taxon>
        <taxon>Neoptera</taxon>
        <taxon>Endopterygota</taxon>
        <taxon>Coleoptera</taxon>
        <taxon>Polyphaga</taxon>
        <taxon>Cucujiformia</taxon>
        <taxon>Tenebrionidae</taxon>
        <taxon>Pimeliinae</taxon>
        <taxon>Asbolus</taxon>
    </lineage>
</organism>
<dbReference type="InterPro" id="IPR051272">
    <property type="entry name" value="RIO-type_Ser/Thr_kinase"/>
</dbReference>
<evidence type="ECO:0000256" key="8">
    <source>
        <dbReference type="ARBA" id="ARBA00022553"/>
    </source>
</evidence>
<dbReference type="GO" id="GO:0051607">
    <property type="term" value="P:defense response to virus"/>
    <property type="evidence" value="ECO:0007669"/>
    <property type="project" value="UniProtKB-KW"/>
</dbReference>
<protein>
    <recommendedName>
        <fullName evidence="21 22">Serine/threonine-protein kinase RIO3</fullName>
        <ecNumber evidence="4 22">2.7.11.1</ecNumber>
    </recommendedName>
</protein>
<dbReference type="GO" id="GO:0005524">
    <property type="term" value="F:ATP binding"/>
    <property type="evidence" value="ECO:0007669"/>
    <property type="project" value="UniProtKB-UniRule"/>
</dbReference>
<name>A0A482VG58_ASBVE</name>
<evidence type="ECO:0000256" key="20">
    <source>
        <dbReference type="ARBA" id="ARBA00064322"/>
    </source>
</evidence>
<keyword evidence="14" id="KW-0067">ATP-binding</keyword>
<evidence type="ECO:0000256" key="12">
    <source>
        <dbReference type="ARBA" id="ARBA00022741"/>
    </source>
</evidence>
<dbReference type="InterPro" id="IPR011009">
    <property type="entry name" value="Kinase-like_dom_sf"/>
</dbReference>
<dbReference type="Pfam" id="PF01163">
    <property type="entry name" value="RIO1"/>
    <property type="match status" value="1"/>
</dbReference>
<dbReference type="OrthoDB" id="205248at2759"/>
<dbReference type="FunFam" id="3.30.200.20:FF:000200">
    <property type="entry name" value="Serine/threonine-protein kinase RIO3"/>
    <property type="match status" value="1"/>
</dbReference>
<evidence type="ECO:0000256" key="19">
    <source>
        <dbReference type="ARBA" id="ARBA00048679"/>
    </source>
</evidence>
<dbReference type="CDD" id="cd05146">
    <property type="entry name" value="RIO3_euk"/>
    <property type="match status" value="1"/>
</dbReference>
<keyword evidence="11 22" id="KW-0479">Metal-binding</keyword>
<comment type="catalytic activity">
    <reaction evidence="18 22">
        <text>L-threonyl-[protein] + ATP = O-phospho-L-threonyl-[protein] + ADP + H(+)</text>
        <dbReference type="Rhea" id="RHEA:46608"/>
        <dbReference type="Rhea" id="RHEA-COMP:11060"/>
        <dbReference type="Rhea" id="RHEA-COMP:11605"/>
        <dbReference type="ChEBI" id="CHEBI:15378"/>
        <dbReference type="ChEBI" id="CHEBI:30013"/>
        <dbReference type="ChEBI" id="CHEBI:30616"/>
        <dbReference type="ChEBI" id="CHEBI:61977"/>
        <dbReference type="ChEBI" id="CHEBI:456216"/>
        <dbReference type="EC" id="2.7.11.1"/>
    </reaction>
</comment>
<keyword evidence="25" id="KW-1185">Reference proteome</keyword>
<evidence type="ECO:0000256" key="15">
    <source>
        <dbReference type="ARBA" id="ARBA00022842"/>
    </source>
</evidence>
<keyword evidence="5" id="KW-0963">Cytoplasm</keyword>
<dbReference type="InterPro" id="IPR018935">
    <property type="entry name" value="RIO_kinase_CS"/>
</dbReference>
<dbReference type="InterPro" id="IPR018934">
    <property type="entry name" value="RIO_dom"/>
</dbReference>
<proteinExistence type="inferred from homology"/>
<dbReference type="PIRSF" id="PIRSF038146">
    <property type="entry name" value="Ser/Thr_PK_RIO3"/>
    <property type="match status" value="1"/>
</dbReference>
<keyword evidence="9" id="KW-0399">Innate immunity</keyword>
<dbReference type="SMART" id="SM00090">
    <property type="entry name" value="RIO"/>
    <property type="match status" value="1"/>
</dbReference>
<dbReference type="EMBL" id="QDEB01102213">
    <property type="protein sequence ID" value="RZC31815.1"/>
    <property type="molecule type" value="Genomic_DNA"/>
</dbReference>
<dbReference type="GO" id="GO:0042254">
    <property type="term" value="P:ribosome biogenesis"/>
    <property type="evidence" value="ECO:0007669"/>
    <property type="project" value="UniProtKB-KW"/>
</dbReference>
<sequence length="519" mass="60005">MSCPWAKIEKLEPVNLEEIMSEEVARDLQAKEDKKYVQMLTSSSKDEQEIPEEVLSAIACADSCDSDAMIARMLQMQFDKEHDENLKRTEEKYNGTSKVSISFENFRRAPQNFDFESDSEEEEIEDIRDRRDWDRFDTLKRQLDSIPPCGYKIENGSMVTKHDVTMSGRKNACKLLSFPPDFQTGDGENFDLKLSNKVFNSLKRHSQHEEARRQKVRDKKEDKATQEFGLDEYTRLLIYKIVQRDILDGVNGVISIGKEAVILHADSNPNYTESPLPAECAIKVFKTTLSEFKQRDKYIKDDHRFKDRIGKQTARKTVHVWAEKEMYNLNRLRNANVPCPEVVALRKHVLVMSFIGDKNVPAPKLKDAIMDGADYIMAYNQIVGAMKIMFTEAELIHADLSEYNILWHQGQCFIIDVSQSVLPSHENAFYFLMRDCNNIINFFSKKKVPQVTTPEELFKIITGYNYEEKTALLDFQESFKMKPHLVDKPGVQSTYNFEKGWQKSKEEMETGKLVDSALA</sequence>
<evidence type="ECO:0000256" key="4">
    <source>
        <dbReference type="ARBA" id="ARBA00012513"/>
    </source>
</evidence>
<accession>A0A482VG58</accession>
<keyword evidence="6" id="KW-0690">Ribosome biogenesis</keyword>
<evidence type="ECO:0000256" key="5">
    <source>
        <dbReference type="ARBA" id="ARBA00022490"/>
    </source>
</evidence>
<dbReference type="STRING" id="1661398.A0A482VG58"/>
<dbReference type="GO" id="GO:0005737">
    <property type="term" value="C:cytoplasm"/>
    <property type="evidence" value="ECO:0007669"/>
    <property type="project" value="UniProtKB-SubCell"/>
</dbReference>
<evidence type="ECO:0000256" key="17">
    <source>
        <dbReference type="ARBA" id="ARBA00023118"/>
    </source>
</evidence>
<comment type="caution">
    <text evidence="24">The sequence shown here is derived from an EMBL/GenBank/DDBJ whole genome shotgun (WGS) entry which is preliminary data.</text>
</comment>
<keyword evidence="7 22" id="KW-0723">Serine/threonine-protein kinase</keyword>
<dbReference type="Gene3D" id="3.30.200.20">
    <property type="entry name" value="Phosphorylase Kinase, domain 1"/>
    <property type="match status" value="1"/>
</dbReference>
<dbReference type="InterPro" id="IPR017406">
    <property type="entry name" value="Ser/Thr_kinase_Rio3"/>
</dbReference>
<evidence type="ECO:0000256" key="1">
    <source>
        <dbReference type="ARBA" id="ARBA00001946"/>
    </source>
</evidence>
<feature type="domain" description="RIO kinase" evidence="23">
    <location>
        <begin position="219"/>
        <end position="463"/>
    </location>
</feature>
<dbReference type="GO" id="GO:0004674">
    <property type="term" value="F:protein serine/threonine kinase activity"/>
    <property type="evidence" value="ECO:0007669"/>
    <property type="project" value="UniProtKB-UniRule"/>
</dbReference>
<dbReference type="PROSITE" id="PS01245">
    <property type="entry name" value="RIO1"/>
    <property type="match status" value="1"/>
</dbReference>
<evidence type="ECO:0000256" key="16">
    <source>
        <dbReference type="ARBA" id="ARBA00022859"/>
    </source>
</evidence>
<dbReference type="PANTHER" id="PTHR45723">
    <property type="entry name" value="SERINE/THREONINE-PROTEIN KINASE RIO1"/>
    <property type="match status" value="1"/>
</dbReference>
<evidence type="ECO:0000256" key="18">
    <source>
        <dbReference type="ARBA" id="ARBA00047899"/>
    </source>
</evidence>
<evidence type="ECO:0000259" key="23">
    <source>
        <dbReference type="SMART" id="SM00090"/>
    </source>
</evidence>
<dbReference type="InterPro" id="IPR000687">
    <property type="entry name" value="RIO_kinase"/>
</dbReference>
<evidence type="ECO:0000313" key="25">
    <source>
        <dbReference type="Proteomes" id="UP000292052"/>
    </source>
</evidence>
<keyword evidence="16" id="KW-0391">Immunity</keyword>
<dbReference type="Proteomes" id="UP000292052">
    <property type="component" value="Unassembled WGS sequence"/>
</dbReference>
<evidence type="ECO:0000256" key="10">
    <source>
        <dbReference type="ARBA" id="ARBA00022679"/>
    </source>
</evidence>
<evidence type="ECO:0000256" key="14">
    <source>
        <dbReference type="ARBA" id="ARBA00022840"/>
    </source>
</evidence>
<comment type="similarity">
    <text evidence="3 22">Belongs to the protein kinase superfamily. RIO-type Ser/Thr kinase family.</text>
</comment>
<comment type="subcellular location">
    <subcellularLocation>
        <location evidence="2">Cytoplasm</location>
    </subcellularLocation>
</comment>
<evidence type="ECO:0000256" key="13">
    <source>
        <dbReference type="ARBA" id="ARBA00022777"/>
    </source>
</evidence>
<evidence type="ECO:0000256" key="3">
    <source>
        <dbReference type="ARBA" id="ARBA00009196"/>
    </source>
</evidence>
<keyword evidence="15 22" id="KW-0460">Magnesium</keyword>
<keyword evidence="17" id="KW-0051">Antiviral defense</keyword>
<comment type="catalytic activity">
    <reaction evidence="19 22">
        <text>L-seryl-[protein] + ATP = O-phospho-L-seryl-[protein] + ADP + H(+)</text>
        <dbReference type="Rhea" id="RHEA:17989"/>
        <dbReference type="Rhea" id="RHEA-COMP:9863"/>
        <dbReference type="Rhea" id="RHEA-COMP:11604"/>
        <dbReference type="ChEBI" id="CHEBI:15378"/>
        <dbReference type="ChEBI" id="CHEBI:29999"/>
        <dbReference type="ChEBI" id="CHEBI:30616"/>
        <dbReference type="ChEBI" id="CHEBI:83421"/>
        <dbReference type="ChEBI" id="CHEBI:456216"/>
        <dbReference type="EC" id="2.7.11.1"/>
    </reaction>
</comment>
<gene>
    <name evidence="24" type="ORF">BDFB_001305</name>
</gene>
<dbReference type="AlphaFoldDB" id="A0A482VG58"/>
<dbReference type="EC" id="2.7.11.1" evidence="4 22"/>
<evidence type="ECO:0000256" key="21">
    <source>
        <dbReference type="ARBA" id="ARBA00068351"/>
    </source>
</evidence>
<keyword evidence="10 22" id="KW-0808">Transferase</keyword>
<dbReference type="Gene3D" id="1.10.510.10">
    <property type="entry name" value="Transferase(Phosphotransferase) domain 1"/>
    <property type="match status" value="1"/>
</dbReference>
<dbReference type="GO" id="GO:0045087">
    <property type="term" value="P:innate immune response"/>
    <property type="evidence" value="ECO:0007669"/>
    <property type="project" value="UniProtKB-KW"/>
</dbReference>
<evidence type="ECO:0000256" key="11">
    <source>
        <dbReference type="ARBA" id="ARBA00022723"/>
    </source>
</evidence>
<keyword evidence="12 22" id="KW-0547">Nucleotide-binding</keyword>
<evidence type="ECO:0000256" key="9">
    <source>
        <dbReference type="ARBA" id="ARBA00022588"/>
    </source>
</evidence>
<keyword evidence="8" id="KW-0597">Phosphoprotein</keyword>
<evidence type="ECO:0000313" key="24">
    <source>
        <dbReference type="EMBL" id="RZC31815.1"/>
    </source>
</evidence>
<evidence type="ECO:0000256" key="2">
    <source>
        <dbReference type="ARBA" id="ARBA00004496"/>
    </source>
</evidence>